<feature type="transmembrane region" description="Helical" evidence="7">
    <location>
        <begin position="42"/>
        <end position="64"/>
    </location>
</feature>
<keyword evidence="5 7" id="KW-1133">Transmembrane helix</keyword>
<feature type="transmembrane region" description="Helical" evidence="7">
    <location>
        <begin position="402"/>
        <end position="421"/>
    </location>
</feature>
<feature type="transmembrane region" description="Helical" evidence="7">
    <location>
        <begin position="233"/>
        <end position="251"/>
    </location>
</feature>
<feature type="transmembrane region" description="Helical" evidence="7">
    <location>
        <begin position="162"/>
        <end position="183"/>
    </location>
</feature>
<keyword evidence="4 7" id="KW-0812">Transmembrane</keyword>
<feature type="transmembrane region" description="Helical" evidence="7">
    <location>
        <begin position="318"/>
        <end position="338"/>
    </location>
</feature>
<dbReference type="NCBIfam" id="NF008502">
    <property type="entry name" value="PRK11412.1"/>
    <property type="match status" value="1"/>
</dbReference>
<dbReference type="EMBL" id="BMEY01000003">
    <property type="protein sequence ID" value="GGA66099.1"/>
    <property type="molecule type" value="Genomic_DNA"/>
</dbReference>
<feature type="transmembrane region" description="Helical" evidence="7">
    <location>
        <begin position="374"/>
        <end position="396"/>
    </location>
</feature>
<dbReference type="PANTHER" id="PTHR42810">
    <property type="entry name" value="PURINE PERMEASE C1399.01C-RELATED"/>
    <property type="match status" value="1"/>
</dbReference>
<evidence type="ECO:0000256" key="4">
    <source>
        <dbReference type="ARBA" id="ARBA00022692"/>
    </source>
</evidence>
<evidence type="ECO:0000313" key="8">
    <source>
        <dbReference type="EMBL" id="GGA66099.1"/>
    </source>
</evidence>
<feature type="transmembrane region" description="Helical" evidence="7">
    <location>
        <begin position="76"/>
        <end position="97"/>
    </location>
</feature>
<evidence type="ECO:0000256" key="1">
    <source>
        <dbReference type="ARBA" id="ARBA00004141"/>
    </source>
</evidence>
<dbReference type="Pfam" id="PF00860">
    <property type="entry name" value="Xan_ur_permease"/>
    <property type="match status" value="1"/>
</dbReference>
<protein>
    <submittedName>
        <fullName evidence="8">Purine permease YbbY</fullName>
    </submittedName>
</protein>
<name>A0A916W512_9BACI</name>
<keyword evidence="3" id="KW-0813">Transport</keyword>
<feature type="transmembrane region" description="Helical" evidence="7">
    <location>
        <begin position="12"/>
        <end position="36"/>
    </location>
</feature>
<evidence type="ECO:0000313" key="9">
    <source>
        <dbReference type="Proteomes" id="UP000613512"/>
    </source>
</evidence>
<keyword evidence="6 7" id="KW-0472">Membrane</keyword>
<organism evidence="8 9">
    <name type="scientific">Ornithinibacillus halotolerans</name>
    <dbReference type="NCBI Taxonomy" id="1274357"/>
    <lineage>
        <taxon>Bacteria</taxon>
        <taxon>Bacillati</taxon>
        <taxon>Bacillota</taxon>
        <taxon>Bacilli</taxon>
        <taxon>Bacillales</taxon>
        <taxon>Bacillaceae</taxon>
        <taxon>Ornithinibacillus</taxon>
    </lineage>
</organism>
<reference evidence="8" key="1">
    <citation type="journal article" date="2014" name="Int. J. Syst. Evol. Microbiol.">
        <title>Complete genome sequence of Corynebacterium casei LMG S-19264T (=DSM 44701T), isolated from a smear-ripened cheese.</title>
        <authorList>
            <consortium name="US DOE Joint Genome Institute (JGI-PGF)"/>
            <person name="Walter F."/>
            <person name="Albersmeier A."/>
            <person name="Kalinowski J."/>
            <person name="Ruckert C."/>
        </authorList>
    </citation>
    <scope>NUCLEOTIDE SEQUENCE</scope>
    <source>
        <strain evidence="8">CGMCC 1.12408</strain>
    </source>
</reference>
<dbReference type="PANTHER" id="PTHR42810:SF6">
    <property type="entry name" value="PURINE PERMEASE YBBY-RELATED"/>
    <property type="match status" value="1"/>
</dbReference>
<evidence type="ECO:0000256" key="2">
    <source>
        <dbReference type="ARBA" id="ARBA00008821"/>
    </source>
</evidence>
<dbReference type="NCBIfam" id="NF037981">
    <property type="entry name" value="NCS2_1"/>
    <property type="match status" value="1"/>
</dbReference>
<dbReference type="AlphaFoldDB" id="A0A916W512"/>
<dbReference type="GO" id="GO:0042907">
    <property type="term" value="F:xanthine transmembrane transporter activity"/>
    <property type="evidence" value="ECO:0007669"/>
    <property type="project" value="TreeGrafter"/>
</dbReference>
<feature type="transmembrane region" description="Helical" evidence="7">
    <location>
        <begin position="344"/>
        <end position="362"/>
    </location>
</feature>
<gene>
    <name evidence="8" type="primary">ybbY</name>
    <name evidence="8" type="ORF">GCM10008025_07390</name>
</gene>
<proteinExistence type="inferred from homology"/>
<dbReference type="InterPro" id="IPR006043">
    <property type="entry name" value="NCS2"/>
</dbReference>
<dbReference type="Proteomes" id="UP000613512">
    <property type="component" value="Unassembled WGS sequence"/>
</dbReference>
<feature type="transmembrane region" description="Helical" evidence="7">
    <location>
        <begin position="195"/>
        <end position="213"/>
    </location>
</feature>
<keyword evidence="9" id="KW-1185">Reference proteome</keyword>
<evidence type="ECO:0000256" key="3">
    <source>
        <dbReference type="ARBA" id="ARBA00022448"/>
    </source>
</evidence>
<sequence length="442" mass="47775">MMNEIKKADNWLGGLQWLMFIFINTVVVPITVGAAYDLSQEHIVSMMQFSFIIGGIGCLLQAIIGHRRPIMDGPSGLWWGVILALSSMSAAQGIPLAEVGGSIAVGVIIAGVLTILIGITGFGYYLEKLFNPSVMGTFMLLFGVSLCISFFKYMFISPTEGTIDIGMGLISLFIAILVIVLSVKGSKKIAQYSMLIGIVVGWPLFAVILGSESQLGGGVPSTIELFLFPLGEPAWNIGIIITVVVTGILNLSKQYGSIKGTDIMYPDQPSTSKDYRNSFTITGVQSILSGFLGLVPYSPFVSSIGFIQQTKIYDRMPFLFASVMFFIMGIIPQIGYFFTLLPLSIGSAVLFVSYVTLFGSGLEWYEKVTFNSTNVYRAAIPLFIGLVLFAIPGSAWATLPEFAQPLLSSGLLMGTIIAIVVESLTDWDKVGIEKEVTQGKNV</sequence>
<evidence type="ECO:0000256" key="6">
    <source>
        <dbReference type="ARBA" id="ARBA00023136"/>
    </source>
</evidence>
<accession>A0A916W512</accession>
<comment type="subcellular location">
    <subcellularLocation>
        <location evidence="1">Membrane</location>
        <topology evidence="1">Multi-pass membrane protein</topology>
    </subcellularLocation>
</comment>
<evidence type="ECO:0000256" key="7">
    <source>
        <dbReference type="SAM" id="Phobius"/>
    </source>
</evidence>
<dbReference type="GO" id="GO:0005886">
    <property type="term" value="C:plasma membrane"/>
    <property type="evidence" value="ECO:0007669"/>
    <property type="project" value="TreeGrafter"/>
</dbReference>
<evidence type="ECO:0000256" key="5">
    <source>
        <dbReference type="ARBA" id="ARBA00022989"/>
    </source>
</evidence>
<feature type="transmembrane region" description="Helical" evidence="7">
    <location>
        <begin position="103"/>
        <end position="126"/>
    </location>
</feature>
<comment type="caution">
    <text evidence="8">The sequence shown here is derived from an EMBL/GenBank/DDBJ whole genome shotgun (WGS) entry which is preliminary data.</text>
</comment>
<comment type="similarity">
    <text evidence="2">Belongs to the nucleobase:cation symporter-2 (NCS2) (TC 2.A.40) family.</text>
</comment>
<feature type="transmembrane region" description="Helical" evidence="7">
    <location>
        <begin position="138"/>
        <end position="156"/>
    </location>
</feature>
<reference evidence="8" key="2">
    <citation type="submission" date="2020-09" db="EMBL/GenBank/DDBJ databases">
        <authorList>
            <person name="Sun Q."/>
            <person name="Zhou Y."/>
        </authorList>
    </citation>
    <scope>NUCLEOTIDE SEQUENCE</scope>
    <source>
        <strain evidence="8">CGMCC 1.12408</strain>
    </source>
</reference>